<proteinExistence type="predicted"/>
<protein>
    <submittedName>
        <fullName evidence="1">Uncharacterized protein</fullName>
    </submittedName>
</protein>
<gene>
    <name evidence="1" type="ORF">SAMN06297251_102280</name>
</gene>
<evidence type="ECO:0000313" key="2">
    <source>
        <dbReference type="Proteomes" id="UP000192656"/>
    </source>
</evidence>
<reference evidence="1 2" key="1">
    <citation type="submission" date="2017-04" db="EMBL/GenBank/DDBJ databases">
        <authorList>
            <person name="Afonso C.L."/>
            <person name="Miller P.J."/>
            <person name="Scott M.A."/>
            <person name="Spackman E."/>
            <person name="Goraichik I."/>
            <person name="Dimitrov K.M."/>
            <person name="Suarez D.L."/>
            <person name="Swayne D.E."/>
        </authorList>
    </citation>
    <scope>NUCLEOTIDE SEQUENCE [LARGE SCALE GENOMIC DNA]</scope>
    <source>
        <strain evidence="1 2">CGMCC 1.10972</strain>
    </source>
</reference>
<name>A0A1W1Z934_9HYPH</name>
<dbReference type="Pfam" id="PF19495">
    <property type="entry name" value="DUF6030"/>
    <property type="match status" value="1"/>
</dbReference>
<organism evidence="1 2">
    <name type="scientific">Fulvimarina manganoxydans</name>
    <dbReference type="NCBI Taxonomy" id="937218"/>
    <lineage>
        <taxon>Bacteria</taxon>
        <taxon>Pseudomonadati</taxon>
        <taxon>Pseudomonadota</taxon>
        <taxon>Alphaproteobacteria</taxon>
        <taxon>Hyphomicrobiales</taxon>
        <taxon>Aurantimonadaceae</taxon>
        <taxon>Fulvimarina</taxon>
    </lineage>
</organism>
<sequence>MTQTDWEGRTDSVSSDIFSGFGEWAEKVTRNLPGVEFLRLALVCGVAIGAYSLFETNFADAGIEPLSKADFAQLTHSANDLAVKGDRPKATANFAERWMVPASFSPAAGPKETGADPSLALPAAALCKALGGDRASEWKPSPLFPGESECLSRESEDGYSIAQVARGPAARRVDLVRLTLDVSETADREEGAKALSERFATAVKGLGLGSEDELQTRVSALESFDADLGPFEVSLYVDIADPDRFHLVLDREQNPFMMSAVQQ</sequence>
<keyword evidence="2" id="KW-1185">Reference proteome</keyword>
<dbReference type="RefSeq" id="WP_139798187.1">
    <property type="nucleotide sequence ID" value="NZ_FWXR01000002.1"/>
</dbReference>
<dbReference type="OrthoDB" id="9991540at2"/>
<accession>A0A1W1Z934</accession>
<dbReference type="AlphaFoldDB" id="A0A1W1Z934"/>
<dbReference type="InterPro" id="IPR046071">
    <property type="entry name" value="DUF6030"/>
</dbReference>
<dbReference type="EMBL" id="FWXR01000002">
    <property type="protein sequence ID" value="SMC44842.1"/>
    <property type="molecule type" value="Genomic_DNA"/>
</dbReference>
<dbReference type="STRING" id="937218.SAMN06297251_102280"/>
<dbReference type="Proteomes" id="UP000192656">
    <property type="component" value="Unassembled WGS sequence"/>
</dbReference>
<evidence type="ECO:0000313" key="1">
    <source>
        <dbReference type="EMBL" id="SMC44842.1"/>
    </source>
</evidence>